<evidence type="ECO:0000256" key="5">
    <source>
        <dbReference type="ARBA" id="ARBA00022605"/>
    </source>
</evidence>
<evidence type="ECO:0000256" key="6">
    <source>
        <dbReference type="ARBA" id="ARBA00022822"/>
    </source>
</evidence>
<comment type="pathway">
    <text evidence="2 9">Amino-acid biosynthesis; L-tryptophan biosynthesis; L-tryptophan from chorismate: step 3/5.</text>
</comment>
<dbReference type="GO" id="GO:0004640">
    <property type="term" value="F:phosphoribosylanthranilate isomerase activity"/>
    <property type="evidence" value="ECO:0007669"/>
    <property type="project" value="UniProtKB-UniRule"/>
</dbReference>
<keyword evidence="12" id="KW-1185">Reference proteome</keyword>
<dbReference type="Proteomes" id="UP000654993">
    <property type="component" value="Unassembled WGS sequence"/>
</dbReference>
<dbReference type="EMBL" id="BMAQ01000001">
    <property type="protein sequence ID" value="GFR36894.1"/>
    <property type="molecule type" value="Genomic_DNA"/>
</dbReference>
<evidence type="ECO:0000313" key="12">
    <source>
        <dbReference type="Proteomes" id="UP000654993"/>
    </source>
</evidence>
<dbReference type="PANTHER" id="PTHR42894">
    <property type="entry name" value="N-(5'-PHOSPHORIBOSYL)ANTHRANILATE ISOMERASE"/>
    <property type="match status" value="1"/>
</dbReference>
<evidence type="ECO:0000256" key="3">
    <source>
        <dbReference type="ARBA" id="ARBA00012572"/>
    </source>
</evidence>
<dbReference type="SUPFAM" id="SSF51366">
    <property type="entry name" value="Ribulose-phoshate binding barrel"/>
    <property type="match status" value="1"/>
</dbReference>
<dbReference type="Gene3D" id="3.20.20.70">
    <property type="entry name" value="Aldolase class I"/>
    <property type="match status" value="1"/>
</dbReference>
<dbReference type="EC" id="5.3.1.24" evidence="3 9"/>
<keyword evidence="6 9" id="KW-0822">Tryptophan biosynthesis</keyword>
<dbReference type="CDD" id="cd00405">
    <property type="entry name" value="PRAI"/>
    <property type="match status" value="1"/>
</dbReference>
<comment type="caution">
    <text evidence="11">The sequence shown here is derived from an EMBL/GenBank/DDBJ whole genome shotgun (WGS) entry which is preliminary data.</text>
</comment>
<evidence type="ECO:0000256" key="1">
    <source>
        <dbReference type="ARBA" id="ARBA00001164"/>
    </source>
</evidence>
<reference evidence="11" key="2">
    <citation type="journal article" date="2021" name="Data Brief">
        <title>Draft genome sequence data of the facultative, thermophilic, xylanolytic bacterium Paenibacillus sp. strain DA-C8.</title>
        <authorList>
            <person name="Chhe C."/>
            <person name="Uke A."/>
            <person name="Baramee S."/>
            <person name="Ungkulpasvich U."/>
            <person name="Tachaapaikoon C."/>
            <person name="Pason P."/>
            <person name="Waeonukul R."/>
            <person name="Ratanakhanokchai K."/>
            <person name="Kosugi A."/>
        </authorList>
    </citation>
    <scope>NUCLEOTIDE SEQUENCE</scope>
    <source>
        <strain evidence="11">DA-C8</strain>
    </source>
</reference>
<evidence type="ECO:0000259" key="10">
    <source>
        <dbReference type="Pfam" id="PF00697"/>
    </source>
</evidence>
<name>A0A916QDA7_9BACL</name>
<gene>
    <name evidence="9 11" type="primary">trpF</name>
    <name evidence="11" type="ORF">PRECH8_01900</name>
</gene>
<evidence type="ECO:0000256" key="7">
    <source>
        <dbReference type="ARBA" id="ARBA00023141"/>
    </source>
</evidence>
<comment type="catalytic activity">
    <reaction evidence="1 9">
        <text>N-(5-phospho-beta-D-ribosyl)anthranilate = 1-(2-carboxyphenylamino)-1-deoxy-D-ribulose 5-phosphate</text>
        <dbReference type="Rhea" id="RHEA:21540"/>
        <dbReference type="ChEBI" id="CHEBI:18277"/>
        <dbReference type="ChEBI" id="CHEBI:58613"/>
        <dbReference type="EC" id="5.3.1.24"/>
    </reaction>
</comment>
<evidence type="ECO:0000256" key="2">
    <source>
        <dbReference type="ARBA" id="ARBA00004664"/>
    </source>
</evidence>
<dbReference type="AlphaFoldDB" id="A0A916QDA7"/>
<keyword evidence="5 9" id="KW-0028">Amino-acid biosynthesis</keyword>
<evidence type="ECO:0000256" key="9">
    <source>
        <dbReference type="HAMAP-Rule" id="MF_00135"/>
    </source>
</evidence>
<keyword evidence="7 9" id="KW-0057">Aromatic amino acid biosynthesis</keyword>
<dbReference type="GO" id="GO:0000162">
    <property type="term" value="P:L-tryptophan biosynthetic process"/>
    <property type="evidence" value="ECO:0007669"/>
    <property type="project" value="UniProtKB-UniRule"/>
</dbReference>
<proteinExistence type="inferred from homology"/>
<evidence type="ECO:0000313" key="11">
    <source>
        <dbReference type="EMBL" id="GFR36894.1"/>
    </source>
</evidence>
<evidence type="ECO:0000256" key="8">
    <source>
        <dbReference type="ARBA" id="ARBA00023235"/>
    </source>
</evidence>
<reference evidence="11" key="1">
    <citation type="submission" date="2020-08" db="EMBL/GenBank/DDBJ databases">
        <authorList>
            <person name="Uke A."/>
            <person name="Chhe C."/>
            <person name="Baramee S."/>
            <person name="Kosugi A."/>
        </authorList>
    </citation>
    <scope>NUCLEOTIDE SEQUENCE</scope>
    <source>
        <strain evidence="11">DA-C8</strain>
    </source>
</reference>
<dbReference type="PANTHER" id="PTHR42894:SF1">
    <property type="entry name" value="N-(5'-PHOSPHORIBOSYL)ANTHRANILATE ISOMERASE"/>
    <property type="match status" value="1"/>
</dbReference>
<dbReference type="HAMAP" id="MF_00135">
    <property type="entry name" value="PRAI"/>
    <property type="match status" value="1"/>
</dbReference>
<feature type="domain" description="N-(5'phosphoribosyl) anthranilate isomerase (PRAI)" evidence="10">
    <location>
        <begin position="5"/>
        <end position="221"/>
    </location>
</feature>
<sequence length="231" mass="25245">MNPLVKICGITKRETITAIQHLPIDYLGFVFAPSRRQVDAEQAAELIGALTPARRPRTVGVFVQPSLEELKQVQHIAALDVVQLHGRETPEFCRMVKEELGVEIFKIIPVAEGGEAGDPELQTAMKRRLDEYAAAGVDAVMLDTYDPQVGGGTGRTFRWSVIPEYRRWAVEAGIPLIVAGGLDVNNVSDLIAKYQPHGVDVSSGVETSGVKDIAKIQAFVERVKQHGNHDA</sequence>
<accession>A0A916QDA7</accession>
<evidence type="ECO:0000256" key="4">
    <source>
        <dbReference type="ARBA" id="ARBA00022272"/>
    </source>
</evidence>
<dbReference type="InterPro" id="IPR044643">
    <property type="entry name" value="TrpF_fam"/>
</dbReference>
<organism evidence="11 12">
    <name type="scientific">Insulibacter thermoxylanivorax</name>
    <dbReference type="NCBI Taxonomy" id="2749268"/>
    <lineage>
        <taxon>Bacteria</taxon>
        <taxon>Bacillati</taxon>
        <taxon>Bacillota</taxon>
        <taxon>Bacilli</taxon>
        <taxon>Bacillales</taxon>
        <taxon>Paenibacillaceae</taxon>
        <taxon>Insulibacter</taxon>
    </lineage>
</organism>
<dbReference type="InterPro" id="IPR013785">
    <property type="entry name" value="Aldolase_TIM"/>
</dbReference>
<dbReference type="RefSeq" id="WP_200965182.1">
    <property type="nucleotide sequence ID" value="NZ_BMAQ01000001.1"/>
</dbReference>
<comment type="similarity">
    <text evidence="9">Belongs to the TrpF family.</text>
</comment>
<protein>
    <recommendedName>
        <fullName evidence="4 9">N-(5'-phosphoribosyl)anthranilate isomerase</fullName>
        <shortName evidence="9">PRAI</shortName>
        <ecNumber evidence="3 9">5.3.1.24</ecNumber>
    </recommendedName>
</protein>
<dbReference type="InterPro" id="IPR001240">
    <property type="entry name" value="PRAI_dom"/>
</dbReference>
<dbReference type="Pfam" id="PF00697">
    <property type="entry name" value="PRAI"/>
    <property type="match status" value="1"/>
</dbReference>
<keyword evidence="8 9" id="KW-0413">Isomerase</keyword>
<dbReference type="InterPro" id="IPR011060">
    <property type="entry name" value="RibuloseP-bd_barrel"/>
</dbReference>